<dbReference type="GO" id="GO:0005886">
    <property type="term" value="C:plasma membrane"/>
    <property type="evidence" value="ECO:0007669"/>
    <property type="project" value="UniProtKB-SubCell"/>
</dbReference>
<dbReference type="InterPro" id="IPR011701">
    <property type="entry name" value="MFS"/>
</dbReference>
<keyword evidence="5 6" id="KW-0472">Membrane</keyword>
<evidence type="ECO:0000256" key="5">
    <source>
        <dbReference type="ARBA" id="ARBA00023136"/>
    </source>
</evidence>
<gene>
    <name evidence="7" type="ORF">HRAG_00202</name>
</gene>
<dbReference type="eggNOG" id="COG2814">
    <property type="taxonomic scope" value="Bacteria"/>
</dbReference>
<evidence type="ECO:0000256" key="1">
    <source>
        <dbReference type="ARBA" id="ARBA00004651"/>
    </source>
</evidence>
<feature type="transmembrane region" description="Helical" evidence="6">
    <location>
        <begin position="133"/>
        <end position="151"/>
    </location>
</feature>
<comment type="caution">
    <text evidence="7">The sequence shown here is derived from an EMBL/GenBank/DDBJ whole genome shotgun (WGS) entry which is preliminary data.</text>
</comment>
<accession>C3XDQ6</accession>
<reference evidence="7 8" key="1">
    <citation type="journal article" date="2014" name="Genome Announc.">
        <title>Draft genome sequences of six enterohepatic helicobacter species isolated from humans and one from rhesus macaques.</title>
        <authorList>
            <person name="Shen Z."/>
            <person name="Sheh A."/>
            <person name="Young S.K."/>
            <person name="Abouelliel A."/>
            <person name="Ward D.V."/>
            <person name="Earl A.M."/>
            <person name="Fox J.G."/>
        </authorList>
    </citation>
    <scope>NUCLEOTIDE SEQUENCE [LARGE SCALE GENOMIC DNA]</scope>
    <source>
        <strain evidence="7 8">ATCC 43879</strain>
    </source>
</reference>
<keyword evidence="8" id="KW-1185">Reference proteome</keyword>
<dbReference type="AlphaFoldDB" id="C3XDQ6"/>
<feature type="transmembrane region" description="Helical" evidence="6">
    <location>
        <begin position="105"/>
        <end position="126"/>
    </location>
</feature>
<evidence type="ECO:0000313" key="8">
    <source>
        <dbReference type="Proteomes" id="UP000005085"/>
    </source>
</evidence>
<dbReference type="InterPro" id="IPR036259">
    <property type="entry name" value="MFS_trans_sf"/>
</dbReference>
<organism evidence="7 8">
    <name type="scientific">Helicobacter bilis ATCC 43879</name>
    <dbReference type="NCBI Taxonomy" id="613026"/>
    <lineage>
        <taxon>Bacteria</taxon>
        <taxon>Pseudomonadati</taxon>
        <taxon>Campylobacterota</taxon>
        <taxon>Epsilonproteobacteria</taxon>
        <taxon>Campylobacterales</taxon>
        <taxon>Helicobacteraceae</taxon>
        <taxon>Helicobacter</taxon>
    </lineage>
</organism>
<comment type="subcellular location">
    <subcellularLocation>
        <location evidence="1">Cell membrane</location>
        <topology evidence="1">Multi-pass membrane protein</topology>
    </subcellularLocation>
</comment>
<feature type="transmembrane region" description="Helical" evidence="6">
    <location>
        <begin position="36"/>
        <end position="60"/>
    </location>
</feature>
<dbReference type="PANTHER" id="PTHR43124:SF3">
    <property type="entry name" value="CHLORAMPHENICOL EFFLUX PUMP RV0191"/>
    <property type="match status" value="1"/>
</dbReference>
<sequence length="161" mass="17080">MVYGILSTELGMMGIIPIVAQKFSVSIDDAGWSVSVFALMIVFCAPIAPLLGMICLYVLIFVFAKQGVVLLIFAVLLGILAGVVNNATHYVITHPYPQAPDFANGLFVSSANIGLSTGVALCGLCISLLNTQYTALCAIVLLSIGVATMLFRVRLEKGHKD</sequence>
<dbReference type="InterPro" id="IPR050189">
    <property type="entry name" value="MFS_Efflux_Transporters"/>
</dbReference>
<feature type="transmembrane region" description="Helical" evidence="6">
    <location>
        <begin position="67"/>
        <end position="85"/>
    </location>
</feature>
<evidence type="ECO:0000256" key="3">
    <source>
        <dbReference type="ARBA" id="ARBA00022692"/>
    </source>
</evidence>
<evidence type="ECO:0000256" key="6">
    <source>
        <dbReference type="SAM" id="Phobius"/>
    </source>
</evidence>
<evidence type="ECO:0000256" key="4">
    <source>
        <dbReference type="ARBA" id="ARBA00022989"/>
    </source>
</evidence>
<dbReference type="Gene3D" id="1.20.1250.20">
    <property type="entry name" value="MFS general substrate transporter like domains"/>
    <property type="match status" value="1"/>
</dbReference>
<dbReference type="HOGENOM" id="CLU_1641421_0_0_7"/>
<keyword evidence="4 6" id="KW-1133">Transmembrane helix</keyword>
<dbReference type="GO" id="GO:0022857">
    <property type="term" value="F:transmembrane transporter activity"/>
    <property type="evidence" value="ECO:0007669"/>
    <property type="project" value="InterPro"/>
</dbReference>
<evidence type="ECO:0000313" key="7">
    <source>
        <dbReference type="EMBL" id="EEO23145.1"/>
    </source>
</evidence>
<dbReference type="Proteomes" id="UP000005085">
    <property type="component" value="Unassembled WGS sequence"/>
</dbReference>
<name>C3XDQ6_9HELI</name>
<dbReference type="PANTHER" id="PTHR43124">
    <property type="entry name" value="PURINE EFFLUX PUMP PBUE"/>
    <property type="match status" value="1"/>
</dbReference>
<dbReference type="EMBL" id="ACDN02000003">
    <property type="protein sequence ID" value="EEO23145.1"/>
    <property type="molecule type" value="Genomic_DNA"/>
</dbReference>
<dbReference type="SUPFAM" id="SSF103473">
    <property type="entry name" value="MFS general substrate transporter"/>
    <property type="match status" value="1"/>
</dbReference>
<proteinExistence type="predicted"/>
<dbReference type="Pfam" id="PF07690">
    <property type="entry name" value="MFS_1"/>
    <property type="match status" value="1"/>
</dbReference>
<evidence type="ECO:0000256" key="2">
    <source>
        <dbReference type="ARBA" id="ARBA00022475"/>
    </source>
</evidence>
<keyword evidence="3 6" id="KW-0812">Transmembrane</keyword>
<keyword evidence="2" id="KW-1003">Cell membrane</keyword>
<evidence type="ECO:0008006" key="9">
    <source>
        <dbReference type="Google" id="ProtNLM"/>
    </source>
</evidence>
<protein>
    <recommendedName>
        <fullName evidence="9">Major facilitator superfamily (MFS) profile domain-containing protein</fullName>
    </recommendedName>
</protein>